<gene>
    <name evidence="2" type="ORF">LSALG_LOCUS15508</name>
</gene>
<dbReference type="EMBL" id="OX465079">
    <property type="protein sequence ID" value="CAI9275480.1"/>
    <property type="molecule type" value="Genomic_DNA"/>
</dbReference>
<dbReference type="Proteomes" id="UP001177003">
    <property type="component" value="Chromosome 3"/>
</dbReference>
<reference evidence="2" key="1">
    <citation type="submission" date="2023-04" db="EMBL/GenBank/DDBJ databases">
        <authorList>
            <person name="Vijverberg K."/>
            <person name="Xiong W."/>
            <person name="Schranz E."/>
        </authorList>
    </citation>
    <scope>NUCLEOTIDE SEQUENCE</scope>
</reference>
<evidence type="ECO:0000256" key="1">
    <source>
        <dbReference type="SAM" id="Phobius"/>
    </source>
</evidence>
<dbReference type="PRINTS" id="PR02081">
    <property type="entry name" value="GIGANTEA"/>
</dbReference>
<sequence>MAARDEFRIRSKAATIVVNSSRSNRVRVLVLATVVDSRTSFLTGPIVCISCEAFVRTINLRDFKFFIFLVFIVPALLLPPPTTSMDEHLVARLPALEPYARLIFHRYYAIASPSATQRLFLGLLEAPPSWRLDFEYLPF</sequence>
<keyword evidence="3" id="KW-1185">Reference proteome</keyword>
<dbReference type="GO" id="GO:0005634">
    <property type="term" value="C:nucleus"/>
    <property type="evidence" value="ECO:0007669"/>
    <property type="project" value="TreeGrafter"/>
</dbReference>
<protein>
    <submittedName>
        <fullName evidence="2">Uncharacterized protein</fullName>
    </submittedName>
</protein>
<accession>A0AA35YK40</accession>
<evidence type="ECO:0000313" key="2">
    <source>
        <dbReference type="EMBL" id="CAI9275480.1"/>
    </source>
</evidence>
<dbReference type="PANTHER" id="PTHR36319">
    <property type="entry name" value="PROTEIN GIGANTEA"/>
    <property type="match status" value="1"/>
</dbReference>
<dbReference type="PANTHER" id="PTHR36319:SF1">
    <property type="entry name" value="PROTEIN GIGANTEA"/>
    <property type="match status" value="1"/>
</dbReference>
<dbReference type="InterPro" id="IPR026211">
    <property type="entry name" value="GIGANTEA"/>
</dbReference>
<feature type="transmembrane region" description="Helical" evidence="1">
    <location>
        <begin position="63"/>
        <end position="80"/>
    </location>
</feature>
<keyword evidence="1" id="KW-0472">Membrane</keyword>
<dbReference type="GO" id="GO:0006950">
    <property type="term" value="P:response to stress"/>
    <property type="evidence" value="ECO:0007669"/>
    <property type="project" value="TreeGrafter"/>
</dbReference>
<proteinExistence type="predicted"/>
<name>A0AA35YK40_LACSI</name>
<organism evidence="2 3">
    <name type="scientific">Lactuca saligna</name>
    <name type="common">Willowleaf lettuce</name>
    <dbReference type="NCBI Taxonomy" id="75948"/>
    <lineage>
        <taxon>Eukaryota</taxon>
        <taxon>Viridiplantae</taxon>
        <taxon>Streptophyta</taxon>
        <taxon>Embryophyta</taxon>
        <taxon>Tracheophyta</taxon>
        <taxon>Spermatophyta</taxon>
        <taxon>Magnoliopsida</taxon>
        <taxon>eudicotyledons</taxon>
        <taxon>Gunneridae</taxon>
        <taxon>Pentapetalae</taxon>
        <taxon>asterids</taxon>
        <taxon>campanulids</taxon>
        <taxon>Asterales</taxon>
        <taxon>Asteraceae</taxon>
        <taxon>Cichorioideae</taxon>
        <taxon>Cichorieae</taxon>
        <taxon>Lactucinae</taxon>
        <taxon>Lactuca</taxon>
    </lineage>
</organism>
<dbReference type="GO" id="GO:0042752">
    <property type="term" value="P:regulation of circadian rhythm"/>
    <property type="evidence" value="ECO:0007669"/>
    <property type="project" value="TreeGrafter"/>
</dbReference>
<evidence type="ECO:0000313" key="3">
    <source>
        <dbReference type="Proteomes" id="UP001177003"/>
    </source>
</evidence>
<keyword evidence="1" id="KW-0812">Transmembrane</keyword>
<dbReference type="AlphaFoldDB" id="A0AA35YK40"/>
<dbReference type="GO" id="GO:0048586">
    <property type="term" value="P:regulation of long-day photoperiodism, flowering"/>
    <property type="evidence" value="ECO:0007669"/>
    <property type="project" value="TreeGrafter"/>
</dbReference>
<keyword evidence="1" id="KW-1133">Transmembrane helix</keyword>